<keyword evidence="4" id="KW-1185">Reference proteome</keyword>
<organism evidence="2">
    <name type="scientific">Capitella teleta</name>
    <name type="common">Polychaete worm</name>
    <dbReference type="NCBI Taxonomy" id="283909"/>
    <lineage>
        <taxon>Eukaryota</taxon>
        <taxon>Metazoa</taxon>
        <taxon>Spiralia</taxon>
        <taxon>Lophotrochozoa</taxon>
        <taxon>Annelida</taxon>
        <taxon>Polychaeta</taxon>
        <taxon>Sedentaria</taxon>
        <taxon>Scolecida</taxon>
        <taxon>Capitellidae</taxon>
        <taxon>Capitella</taxon>
    </lineage>
</organism>
<dbReference type="HOGENOM" id="CLU_1961676_0_0_1"/>
<accession>R7TJQ2</accession>
<dbReference type="EMBL" id="KB310351">
    <property type="protein sequence ID" value="ELT91771.1"/>
    <property type="molecule type" value="Genomic_DNA"/>
</dbReference>
<reference evidence="2 4" key="2">
    <citation type="journal article" date="2013" name="Nature">
        <title>Insights into bilaterian evolution from three spiralian genomes.</title>
        <authorList>
            <person name="Simakov O."/>
            <person name="Marletaz F."/>
            <person name="Cho S.J."/>
            <person name="Edsinger-Gonzales E."/>
            <person name="Havlak P."/>
            <person name="Hellsten U."/>
            <person name="Kuo D.H."/>
            <person name="Larsson T."/>
            <person name="Lv J."/>
            <person name="Arendt D."/>
            <person name="Savage R."/>
            <person name="Osoegawa K."/>
            <person name="de Jong P."/>
            <person name="Grimwood J."/>
            <person name="Chapman J.A."/>
            <person name="Shapiro H."/>
            <person name="Aerts A."/>
            <person name="Otillar R.P."/>
            <person name="Terry A.Y."/>
            <person name="Boore J.L."/>
            <person name="Grigoriev I.V."/>
            <person name="Lindberg D.R."/>
            <person name="Seaver E.C."/>
            <person name="Weisblat D.A."/>
            <person name="Putnam N.H."/>
            <person name="Rokhsar D.S."/>
        </authorList>
    </citation>
    <scope>NUCLEOTIDE SEQUENCE</scope>
    <source>
        <strain evidence="2 4">I ESC-2004</strain>
    </source>
</reference>
<dbReference type="AlphaFoldDB" id="R7TJQ2"/>
<reference evidence="3" key="3">
    <citation type="submission" date="2015-06" db="UniProtKB">
        <authorList>
            <consortium name="EnsemblMetazoa"/>
        </authorList>
    </citation>
    <scope>IDENTIFICATION</scope>
</reference>
<feature type="chain" id="PRO_5008787066" evidence="1">
    <location>
        <begin position="23"/>
        <end position="128"/>
    </location>
</feature>
<dbReference type="EMBL" id="AMQN01013634">
    <property type="status" value="NOT_ANNOTATED_CDS"/>
    <property type="molecule type" value="Genomic_DNA"/>
</dbReference>
<evidence type="ECO:0000313" key="4">
    <source>
        <dbReference type="Proteomes" id="UP000014760"/>
    </source>
</evidence>
<evidence type="ECO:0000256" key="1">
    <source>
        <dbReference type="SAM" id="SignalP"/>
    </source>
</evidence>
<protein>
    <submittedName>
        <fullName evidence="2 3">Uncharacterized protein</fullName>
    </submittedName>
</protein>
<dbReference type="EnsemblMetazoa" id="CapteT194689">
    <property type="protein sequence ID" value="CapteP194689"/>
    <property type="gene ID" value="CapteG194689"/>
</dbReference>
<reference evidence="4" key="1">
    <citation type="submission" date="2012-12" db="EMBL/GenBank/DDBJ databases">
        <authorList>
            <person name="Hellsten U."/>
            <person name="Grimwood J."/>
            <person name="Chapman J.A."/>
            <person name="Shapiro H."/>
            <person name="Aerts A."/>
            <person name="Otillar R.P."/>
            <person name="Terry A.Y."/>
            <person name="Boore J.L."/>
            <person name="Simakov O."/>
            <person name="Marletaz F."/>
            <person name="Cho S.-J."/>
            <person name="Edsinger-Gonzales E."/>
            <person name="Havlak P."/>
            <person name="Kuo D.-H."/>
            <person name="Larsson T."/>
            <person name="Lv J."/>
            <person name="Arendt D."/>
            <person name="Savage R."/>
            <person name="Osoegawa K."/>
            <person name="de Jong P."/>
            <person name="Lindberg D.R."/>
            <person name="Seaver E.C."/>
            <person name="Weisblat D.A."/>
            <person name="Putnam N.H."/>
            <person name="Grigoriev I.V."/>
            <person name="Rokhsar D.S."/>
        </authorList>
    </citation>
    <scope>NUCLEOTIDE SEQUENCE</scope>
    <source>
        <strain evidence="4">I ESC-2004</strain>
    </source>
</reference>
<gene>
    <name evidence="2" type="ORF">CAPTEDRAFT_194689</name>
</gene>
<feature type="signal peptide" evidence="1">
    <location>
        <begin position="1"/>
        <end position="22"/>
    </location>
</feature>
<evidence type="ECO:0000313" key="2">
    <source>
        <dbReference type="EMBL" id="ELT91771.1"/>
    </source>
</evidence>
<sequence>MHVDSSWMLSILLALQLRTARHVKHLDSSRRFSTFQAPTVFRQPTRRRRGHSRLSFRLVAVPHDIIYTRAPQVAAYASEGLGRANGGKALSIDAGISASQFEEFVRGQFPALGQVAFKYMRAIGAEIS</sequence>
<dbReference type="Proteomes" id="UP000014760">
    <property type="component" value="Unassembled WGS sequence"/>
</dbReference>
<keyword evidence="1" id="KW-0732">Signal</keyword>
<evidence type="ECO:0000313" key="3">
    <source>
        <dbReference type="EnsemblMetazoa" id="CapteP194689"/>
    </source>
</evidence>
<name>R7TJQ2_CAPTE</name>
<dbReference type="EMBL" id="AMQN01013635">
    <property type="status" value="NOT_ANNOTATED_CDS"/>
    <property type="molecule type" value="Genomic_DNA"/>
</dbReference>
<proteinExistence type="predicted"/>